<evidence type="ECO:0000313" key="2">
    <source>
        <dbReference type="EMBL" id="CAB4134472.1"/>
    </source>
</evidence>
<protein>
    <submittedName>
        <fullName evidence="2">SleB Cell wall hydrolyses involved in spore germination</fullName>
    </submittedName>
</protein>
<reference evidence="2" key="1">
    <citation type="submission" date="2020-04" db="EMBL/GenBank/DDBJ databases">
        <authorList>
            <person name="Chiriac C."/>
            <person name="Salcher M."/>
            <person name="Ghai R."/>
            <person name="Kavagutti S V."/>
        </authorList>
    </citation>
    <scope>NUCLEOTIDE SEQUENCE</scope>
</reference>
<dbReference type="GO" id="GO:0016787">
    <property type="term" value="F:hydrolase activity"/>
    <property type="evidence" value="ECO:0007669"/>
    <property type="project" value="InterPro"/>
</dbReference>
<dbReference type="Gene3D" id="1.10.10.2520">
    <property type="entry name" value="Cell wall hydrolase SleB, domain 1"/>
    <property type="match status" value="1"/>
</dbReference>
<dbReference type="InterPro" id="IPR011105">
    <property type="entry name" value="Cell_wall_hydrolase_SleB"/>
</dbReference>
<name>A0A6J5LLU0_9CAUD</name>
<dbReference type="InterPro" id="IPR042047">
    <property type="entry name" value="SleB_dom1"/>
</dbReference>
<evidence type="ECO:0000259" key="1">
    <source>
        <dbReference type="Pfam" id="PF07486"/>
    </source>
</evidence>
<proteinExistence type="predicted"/>
<dbReference type="EMBL" id="LR796284">
    <property type="protein sequence ID" value="CAB4134472.1"/>
    <property type="molecule type" value="Genomic_DNA"/>
</dbReference>
<dbReference type="Pfam" id="PF07486">
    <property type="entry name" value="Hydrolase_2"/>
    <property type="match status" value="1"/>
</dbReference>
<gene>
    <name evidence="2" type="ORF">UFOVP273_91</name>
</gene>
<organism evidence="2">
    <name type="scientific">uncultured Caudovirales phage</name>
    <dbReference type="NCBI Taxonomy" id="2100421"/>
    <lineage>
        <taxon>Viruses</taxon>
        <taxon>Duplodnaviria</taxon>
        <taxon>Heunggongvirae</taxon>
        <taxon>Uroviricota</taxon>
        <taxon>Caudoviricetes</taxon>
        <taxon>Peduoviridae</taxon>
        <taxon>Maltschvirus</taxon>
        <taxon>Maltschvirus maltsch</taxon>
    </lineage>
</organism>
<feature type="domain" description="Cell wall hydrolase SleB" evidence="1">
    <location>
        <begin position="34"/>
        <end position="130"/>
    </location>
</feature>
<accession>A0A6J5LLU0</accession>
<sequence>MKKLLLILLFLAFNCFAQAEHLCLAEAIYREARGEPFKGKIAVASVILNRKDNDNYPNSVCGVIKQPNQFPWAKNLKRFKADKQTRELAERILDNEIPRINDDILYFNKRGVYLGFPATRVITIGHHVFYKP</sequence>